<name>A0AA96F5N6_9MICO</name>
<dbReference type="Proteomes" id="UP001304125">
    <property type="component" value="Chromosome"/>
</dbReference>
<keyword evidence="1" id="KW-0732">Signal</keyword>
<proteinExistence type="predicted"/>
<evidence type="ECO:0008006" key="4">
    <source>
        <dbReference type="Google" id="ProtNLM"/>
    </source>
</evidence>
<feature type="chain" id="PRO_5041639966" description="Lipoprotein" evidence="1">
    <location>
        <begin position="25"/>
        <end position="219"/>
    </location>
</feature>
<reference evidence="2 3" key="1">
    <citation type="submission" date="2023-09" db="EMBL/GenBank/DDBJ databases">
        <title>Demequina sp. a novel bacteria isolated from Capsicum annuum.</title>
        <authorList>
            <person name="Humaira Z."/>
            <person name="Lee J."/>
            <person name="Cho D."/>
        </authorList>
    </citation>
    <scope>NUCLEOTIDE SEQUENCE [LARGE SCALE GENOMIC DNA]</scope>
    <source>
        <strain evidence="2 3">OYTSA14</strain>
    </source>
</reference>
<accession>A0AA96F5N6</accession>
<dbReference type="AlphaFoldDB" id="A0AA96F5N6"/>
<dbReference type="EMBL" id="CP134879">
    <property type="protein sequence ID" value="WNM24288.1"/>
    <property type="molecule type" value="Genomic_DNA"/>
</dbReference>
<evidence type="ECO:0000313" key="2">
    <source>
        <dbReference type="EMBL" id="WNM24288.1"/>
    </source>
</evidence>
<protein>
    <recommendedName>
        <fullName evidence="4">Lipoprotein</fullName>
    </recommendedName>
</protein>
<evidence type="ECO:0000313" key="3">
    <source>
        <dbReference type="Proteomes" id="UP001304125"/>
    </source>
</evidence>
<dbReference type="RefSeq" id="WP_313497863.1">
    <property type="nucleotide sequence ID" value="NZ_CP134879.1"/>
</dbReference>
<keyword evidence="3" id="KW-1185">Reference proteome</keyword>
<gene>
    <name evidence="2" type="ORF">RN606_13135</name>
</gene>
<sequence>MKILRAIAGLMVAVALTACTTTDAGSATESKDTDTSHTAPEIVISPLPDGAQAPTFTSAWASEFEAAYRGSTSDLQRTILADETITDQELAALQDAFTTCLSSRGYTDISFASNGGFSERAPAGTSDDDENATVQTCEDIAWGSQGGLTYGLYFEVARNPARQDESEIMVACLVRQGLVDPSYTAEDYVSDSASGAPPFDPASVEFRECNANPLTAGTR</sequence>
<evidence type="ECO:0000256" key="1">
    <source>
        <dbReference type="SAM" id="SignalP"/>
    </source>
</evidence>
<feature type="signal peptide" evidence="1">
    <location>
        <begin position="1"/>
        <end position="24"/>
    </location>
</feature>
<organism evidence="2 3">
    <name type="scientific">Demequina capsici</name>
    <dbReference type="NCBI Taxonomy" id="3075620"/>
    <lineage>
        <taxon>Bacteria</taxon>
        <taxon>Bacillati</taxon>
        <taxon>Actinomycetota</taxon>
        <taxon>Actinomycetes</taxon>
        <taxon>Micrococcales</taxon>
        <taxon>Demequinaceae</taxon>
        <taxon>Demequina</taxon>
    </lineage>
</organism>
<dbReference type="PROSITE" id="PS51257">
    <property type="entry name" value="PROKAR_LIPOPROTEIN"/>
    <property type="match status" value="1"/>
</dbReference>